<protein>
    <submittedName>
        <fullName evidence="1">Uncharacterized protein</fullName>
    </submittedName>
</protein>
<evidence type="ECO:0000313" key="2">
    <source>
        <dbReference type="Proteomes" id="UP000177629"/>
    </source>
</evidence>
<dbReference type="AlphaFoldDB" id="A0A1G2PKD4"/>
<dbReference type="Proteomes" id="UP000177629">
    <property type="component" value="Unassembled WGS sequence"/>
</dbReference>
<reference evidence="1 2" key="1">
    <citation type="journal article" date="2016" name="Nat. Commun.">
        <title>Thousands of microbial genomes shed light on interconnected biogeochemical processes in an aquifer system.</title>
        <authorList>
            <person name="Anantharaman K."/>
            <person name="Brown C.T."/>
            <person name="Hug L.A."/>
            <person name="Sharon I."/>
            <person name="Castelle C.J."/>
            <person name="Probst A.J."/>
            <person name="Thomas B.C."/>
            <person name="Singh A."/>
            <person name="Wilkins M.J."/>
            <person name="Karaoz U."/>
            <person name="Brodie E.L."/>
            <person name="Williams K.H."/>
            <person name="Hubbard S.S."/>
            <person name="Banfield J.F."/>
        </authorList>
    </citation>
    <scope>NUCLEOTIDE SEQUENCE [LARGE SCALE GENOMIC DNA]</scope>
</reference>
<dbReference type="STRING" id="1802362.A2806_03920"/>
<comment type="caution">
    <text evidence="1">The sequence shown here is derived from an EMBL/GenBank/DDBJ whole genome shotgun (WGS) entry which is preliminary data.</text>
</comment>
<gene>
    <name evidence="1" type="ORF">A2806_03920</name>
</gene>
<sequence length="93" mass="10361">MQTPTQFRIDSLEELDRLISQHAEAYYTKTGEVFVCKNCGAEVQEVHAYISLHTTLFSNCAGSGKVKQVGIPYCPNCELTPNNRGCVHLNDLI</sequence>
<accession>A0A1G2PKD4</accession>
<proteinExistence type="predicted"/>
<organism evidence="1 2">
    <name type="scientific">Candidatus Terrybacteria bacterium RIFCSPHIGHO2_01_FULL_48_17</name>
    <dbReference type="NCBI Taxonomy" id="1802362"/>
    <lineage>
        <taxon>Bacteria</taxon>
        <taxon>Candidatus Terryibacteriota</taxon>
    </lineage>
</organism>
<dbReference type="EMBL" id="MHSS01000002">
    <property type="protein sequence ID" value="OHA48815.1"/>
    <property type="molecule type" value="Genomic_DNA"/>
</dbReference>
<name>A0A1G2PKD4_9BACT</name>
<evidence type="ECO:0000313" key="1">
    <source>
        <dbReference type="EMBL" id="OHA48815.1"/>
    </source>
</evidence>